<dbReference type="SUPFAM" id="SSF56112">
    <property type="entry name" value="Protein kinase-like (PK-like)"/>
    <property type="match status" value="1"/>
</dbReference>
<dbReference type="PANTHER" id="PTHR47989:SF36">
    <property type="entry name" value="PROTEIN KINASE DOMAIN-CONTAINING PROTEIN"/>
    <property type="match status" value="1"/>
</dbReference>
<dbReference type="Proteomes" id="UP000813462">
    <property type="component" value="Unassembled WGS sequence"/>
</dbReference>
<proteinExistence type="inferred from homology"/>
<keyword evidence="3 6" id="KW-0547">Nucleotide-binding</keyword>
<comment type="caution">
    <text evidence="10">The sequence shown here is derived from an EMBL/GenBank/DDBJ whole genome shotgun (WGS) entry which is preliminary data.</text>
</comment>
<feature type="transmembrane region" description="Helical" evidence="8">
    <location>
        <begin position="14"/>
        <end position="34"/>
    </location>
</feature>
<keyword evidence="2" id="KW-0808">Transferase</keyword>
<sequence>MWILGFSTSNRRNLWIIGAIGLAVAVAIMLRRLAVYLESQGRARGSSSNNNSCKVCQGKKNMNMNMNNCNINNNNIIRTYSVEEVRRATRDFRIQIGIGGTSFVYLAELGGGTLAAVKRVMQERGGTRKMFLDEVSVLLRISHPNLVGLMGFCLEKSEQLLLLEYVPHKSLFHRMHTYYGQCSGILSWSNRINIALDVARALDYLHSHADPPIIHRDVKSSNVLLLDDDHAKLADFGLCKLGHQDRGSSSPSSVKGSLGYVDTHYIQTGSVCIKSDVYSFGVLLLELITGLNSLQGSLTLAEWTEEWRTSGDREVFLRMLLDPKLKLINNNSSNHNYVNLDQLLVLVDVANSALLENPHARPHMSQIVHRISTCIQIE</sequence>
<dbReference type="GO" id="GO:0004674">
    <property type="term" value="F:protein serine/threonine kinase activity"/>
    <property type="evidence" value="ECO:0007669"/>
    <property type="project" value="UniProtKB-KW"/>
</dbReference>
<evidence type="ECO:0000256" key="5">
    <source>
        <dbReference type="ARBA" id="ARBA00022840"/>
    </source>
</evidence>
<feature type="domain" description="Protein kinase" evidence="9">
    <location>
        <begin position="90"/>
        <end position="375"/>
    </location>
</feature>
<evidence type="ECO:0000256" key="6">
    <source>
        <dbReference type="PROSITE-ProRule" id="PRU10141"/>
    </source>
</evidence>
<dbReference type="OrthoDB" id="4062651at2759"/>
<dbReference type="InterPro" id="IPR011009">
    <property type="entry name" value="Kinase-like_dom_sf"/>
</dbReference>
<accession>A0A978UVY4</accession>
<evidence type="ECO:0000256" key="8">
    <source>
        <dbReference type="SAM" id="Phobius"/>
    </source>
</evidence>
<keyword evidence="5 6" id="KW-0067">ATP-binding</keyword>
<dbReference type="PROSITE" id="PS00107">
    <property type="entry name" value="PROTEIN_KINASE_ATP"/>
    <property type="match status" value="1"/>
</dbReference>
<keyword evidence="8" id="KW-0812">Transmembrane</keyword>
<keyword evidence="8" id="KW-1133">Transmembrane helix</keyword>
<organism evidence="10 11">
    <name type="scientific">Ziziphus jujuba var. spinosa</name>
    <dbReference type="NCBI Taxonomy" id="714518"/>
    <lineage>
        <taxon>Eukaryota</taxon>
        <taxon>Viridiplantae</taxon>
        <taxon>Streptophyta</taxon>
        <taxon>Embryophyta</taxon>
        <taxon>Tracheophyta</taxon>
        <taxon>Spermatophyta</taxon>
        <taxon>Magnoliopsida</taxon>
        <taxon>eudicotyledons</taxon>
        <taxon>Gunneridae</taxon>
        <taxon>Pentapetalae</taxon>
        <taxon>rosids</taxon>
        <taxon>fabids</taxon>
        <taxon>Rosales</taxon>
        <taxon>Rhamnaceae</taxon>
        <taxon>Paliureae</taxon>
        <taxon>Ziziphus</taxon>
    </lineage>
</organism>
<evidence type="ECO:0000313" key="10">
    <source>
        <dbReference type="EMBL" id="KAH7519150.1"/>
    </source>
</evidence>
<comment type="similarity">
    <text evidence="7">Belongs to the protein kinase superfamily.</text>
</comment>
<reference evidence="10" key="1">
    <citation type="journal article" date="2021" name="Front. Plant Sci.">
        <title>Chromosome-Scale Genome Assembly for Chinese Sour Jujube and Insights Into Its Genome Evolution and Domestication Signature.</title>
        <authorList>
            <person name="Shen L.-Y."/>
            <person name="Luo H."/>
            <person name="Wang X.-L."/>
            <person name="Wang X.-M."/>
            <person name="Qiu X.-J."/>
            <person name="Liu H."/>
            <person name="Zhou S.-S."/>
            <person name="Jia K.-H."/>
            <person name="Nie S."/>
            <person name="Bao Y.-T."/>
            <person name="Zhang R.-G."/>
            <person name="Yun Q.-Z."/>
            <person name="Chai Y.-H."/>
            <person name="Lu J.-Y."/>
            <person name="Li Y."/>
            <person name="Zhao S.-W."/>
            <person name="Mao J.-F."/>
            <person name="Jia S.-G."/>
            <person name="Mao Y.-M."/>
        </authorList>
    </citation>
    <scope>NUCLEOTIDE SEQUENCE</scope>
    <source>
        <strain evidence="10">AT0</strain>
        <tissue evidence="10">Leaf</tissue>
    </source>
</reference>
<evidence type="ECO:0000313" key="11">
    <source>
        <dbReference type="Proteomes" id="UP000813462"/>
    </source>
</evidence>
<dbReference type="InterPro" id="IPR000719">
    <property type="entry name" value="Prot_kinase_dom"/>
</dbReference>
<dbReference type="Gene3D" id="1.10.510.10">
    <property type="entry name" value="Transferase(Phosphotransferase) domain 1"/>
    <property type="match status" value="1"/>
</dbReference>
<dbReference type="PANTHER" id="PTHR47989">
    <property type="entry name" value="OS01G0750732 PROTEIN"/>
    <property type="match status" value="1"/>
</dbReference>
<dbReference type="InterPro" id="IPR017441">
    <property type="entry name" value="Protein_kinase_ATP_BS"/>
</dbReference>
<dbReference type="PROSITE" id="PS50011">
    <property type="entry name" value="PROTEIN_KINASE_DOM"/>
    <property type="match status" value="1"/>
</dbReference>
<keyword evidence="8" id="KW-0472">Membrane</keyword>
<dbReference type="InterPro" id="IPR008271">
    <property type="entry name" value="Ser/Thr_kinase_AS"/>
</dbReference>
<evidence type="ECO:0000256" key="4">
    <source>
        <dbReference type="ARBA" id="ARBA00022777"/>
    </source>
</evidence>
<dbReference type="GO" id="GO:0005524">
    <property type="term" value="F:ATP binding"/>
    <property type="evidence" value="ECO:0007669"/>
    <property type="project" value="UniProtKB-UniRule"/>
</dbReference>
<dbReference type="SMART" id="SM00220">
    <property type="entry name" value="S_TKc"/>
    <property type="match status" value="1"/>
</dbReference>
<gene>
    <name evidence="10" type="ORF">FEM48_Zijuj08G0005200</name>
</gene>
<evidence type="ECO:0000259" key="9">
    <source>
        <dbReference type="PROSITE" id="PS50011"/>
    </source>
</evidence>
<dbReference type="AlphaFoldDB" id="A0A978UVY4"/>
<protein>
    <recommendedName>
        <fullName evidence="9">Protein kinase domain-containing protein</fullName>
    </recommendedName>
</protein>
<evidence type="ECO:0000256" key="7">
    <source>
        <dbReference type="RuleBase" id="RU000304"/>
    </source>
</evidence>
<keyword evidence="1 7" id="KW-0723">Serine/threonine-protein kinase</keyword>
<name>A0A978UVY4_ZIZJJ</name>
<evidence type="ECO:0000256" key="2">
    <source>
        <dbReference type="ARBA" id="ARBA00022679"/>
    </source>
</evidence>
<dbReference type="EMBL" id="JAEACU010000008">
    <property type="protein sequence ID" value="KAH7519150.1"/>
    <property type="molecule type" value="Genomic_DNA"/>
</dbReference>
<dbReference type="Gene3D" id="3.30.200.20">
    <property type="entry name" value="Phosphorylase Kinase, domain 1"/>
    <property type="match status" value="1"/>
</dbReference>
<feature type="binding site" evidence="6">
    <location>
        <position position="118"/>
    </location>
    <ligand>
        <name>ATP</name>
        <dbReference type="ChEBI" id="CHEBI:30616"/>
    </ligand>
</feature>
<dbReference type="Pfam" id="PF00069">
    <property type="entry name" value="Pkinase"/>
    <property type="match status" value="1"/>
</dbReference>
<evidence type="ECO:0000256" key="1">
    <source>
        <dbReference type="ARBA" id="ARBA00022527"/>
    </source>
</evidence>
<keyword evidence="4" id="KW-0418">Kinase</keyword>
<dbReference type="PROSITE" id="PS00108">
    <property type="entry name" value="PROTEIN_KINASE_ST"/>
    <property type="match status" value="1"/>
</dbReference>
<evidence type="ECO:0000256" key="3">
    <source>
        <dbReference type="ARBA" id="ARBA00022741"/>
    </source>
</evidence>